<protein>
    <submittedName>
        <fullName evidence="1">Jg9984 protein</fullName>
    </submittedName>
</protein>
<dbReference type="Proteomes" id="UP000838756">
    <property type="component" value="Unassembled WGS sequence"/>
</dbReference>
<evidence type="ECO:0000313" key="2">
    <source>
        <dbReference type="Proteomes" id="UP000838756"/>
    </source>
</evidence>
<proteinExistence type="predicted"/>
<accession>A0A8S4SEA7</accession>
<comment type="caution">
    <text evidence="1">The sequence shown here is derived from an EMBL/GenBank/DDBJ whole genome shotgun (WGS) entry which is preliminary data.</text>
</comment>
<keyword evidence="2" id="KW-1185">Reference proteome</keyword>
<sequence>MNTFQAPVLDGDERSTERILTIIVVMLHYRKKKITVMLRLDNRLNIPQKDSGHICYAAAPVGKDGVIILAGKSSTYNERIAHVRTTRAQREEEKALLRLRTQL</sequence>
<name>A0A8S4SEA7_9NEOP</name>
<reference evidence="1" key="1">
    <citation type="submission" date="2022-03" db="EMBL/GenBank/DDBJ databases">
        <authorList>
            <person name="Lindestad O."/>
        </authorList>
    </citation>
    <scope>NUCLEOTIDE SEQUENCE</scope>
</reference>
<dbReference type="EMBL" id="CAKXAJ010026152">
    <property type="protein sequence ID" value="CAH2259132.1"/>
    <property type="molecule type" value="Genomic_DNA"/>
</dbReference>
<organism evidence="1 2">
    <name type="scientific">Pararge aegeria aegeria</name>
    <dbReference type="NCBI Taxonomy" id="348720"/>
    <lineage>
        <taxon>Eukaryota</taxon>
        <taxon>Metazoa</taxon>
        <taxon>Ecdysozoa</taxon>
        <taxon>Arthropoda</taxon>
        <taxon>Hexapoda</taxon>
        <taxon>Insecta</taxon>
        <taxon>Pterygota</taxon>
        <taxon>Neoptera</taxon>
        <taxon>Endopterygota</taxon>
        <taxon>Lepidoptera</taxon>
        <taxon>Glossata</taxon>
        <taxon>Ditrysia</taxon>
        <taxon>Papilionoidea</taxon>
        <taxon>Nymphalidae</taxon>
        <taxon>Satyrinae</taxon>
        <taxon>Satyrini</taxon>
        <taxon>Parargina</taxon>
        <taxon>Pararge</taxon>
    </lineage>
</organism>
<dbReference type="AlphaFoldDB" id="A0A8S4SEA7"/>
<gene>
    <name evidence="1" type="primary">jg9984</name>
    <name evidence="1" type="ORF">PAEG_LOCUS23516</name>
</gene>
<evidence type="ECO:0000313" key="1">
    <source>
        <dbReference type="EMBL" id="CAH2259132.1"/>
    </source>
</evidence>